<accession>A0A7N2LIY5</accession>
<comment type="similarity">
    <text evidence="2 8">Belongs to the type IA topoisomerase family.</text>
</comment>
<evidence type="ECO:0000256" key="6">
    <source>
        <dbReference type="ARBA" id="ARBA00023125"/>
    </source>
</evidence>
<dbReference type="AlphaFoldDB" id="A0A7N2LIY5"/>
<evidence type="ECO:0000256" key="1">
    <source>
        <dbReference type="ARBA" id="ARBA00001946"/>
    </source>
</evidence>
<dbReference type="SMART" id="SM00437">
    <property type="entry name" value="TOP1Ac"/>
    <property type="match status" value="1"/>
</dbReference>
<dbReference type="Gene3D" id="1.10.290.10">
    <property type="entry name" value="Topoisomerase I, domain 4"/>
    <property type="match status" value="1"/>
</dbReference>
<dbReference type="PROSITE" id="PS52039">
    <property type="entry name" value="TOPO_IA_2"/>
    <property type="match status" value="1"/>
</dbReference>
<evidence type="ECO:0000313" key="11">
    <source>
        <dbReference type="Proteomes" id="UP000594261"/>
    </source>
</evidence>
<dbReference type="PANTHER" id="PTHR11390:SF21">
    <property type="entry name" value="DNA TOPOISOMERASE 3-ALPHA"/>
    <property type="match status" value="1"/>
</dbReference>
<feature type="domain" description="Topo IA-type catalytic" evidence="9">
    <location>
        <begin position="94"/>
        <end position="517"/>
    </location>
</feature>
<protein>
    <recommendedName>
        <fullName evidence="8">DNA topoisomerase</fullName>
        <ecNumber evidence="8">5.6.2.1</ecNumber>
    </recommendedName>
</protein>
<dbReference type="InParanoid" id="A0A7N2LIY5"/>
<dbReference type="EnsemblPlants" id="QL04p089617:mrna">
    <property type="protein sequence ID" value="QL04p089617:mrna"/>
    <property type="gene ID" value="QL04p089617"/>
</dbReference>
<dbReference type="PROSITE" id="PS00092">
    <property type="entry name" value="N6_MTASE"/>
    <property type="match status" value="1"/>
</dbReference>
<dbReference type="InterPro" id="IPR023405">
    <property type="entry name" value="Topo_IA_core_domain"/>
</dbReference>
<dbReference type="InterPro" id="IPR013825">
    <property type="entry name" value="Topo_IA_cen_sub2"/>
</dbReference>
<dbReference type="InterPro" id="IPR002052">
    <property type="entry name" value="DNA_methylase_N6_adenine_CS"/>
</dbReference>
<dbReference type="GO" id="GO:0032259">
    <property type="term" value="P:methylation"/>
    <property type="evidence" value="ECO:0007669"/>
    <property type="project" value="InterPro"/>
</dbReference>
<evidence type="ECO:0000313" key="10">
    <source>
        <dbReference type="EnsemblPlants" id="QL04p089617:mrna"/>
    </source>
</evidence>
<proteinExistence type="inferred from homology"/>
<dbReference type="InterPro" id="IPR003602">
    <property type="entry name" value="Topo_IA_DNA-bd_dom"/>
</dbReference>
<keyword evidence="5 8" id="KW-0799">Topoisomerase</keyword>
<evidence type="ECO:0000256" key="8">
    <source>
        <dbReference type="RuleBase" id="RU362092"/>
    </source>
</evidence>
<evidence type="ECO:0000256" key="2">
    <source>
        <dbReference type="ARBA" id="ARBA00009446"/>
    </source>
</evidence>
<dbReference type="InterPro" id="IPR029063">
    <property type="entry name" value="SAM-dependent_MTases_sf"/>
</dbReference>
<dbReference type="EC" id="5.6.2.1" evidence="8"/>
<evidence type="ECO:0000259" key="9">
    <source>
        <dbReference type="PROSITE" id="PS52039"/>
    </source>
</evidence>
<dbReference type="GO" id="GO:0046872">
    <property type="term" value="F:metal ion binding"/>
    <property type="evidence" value="ECO:0007669"/>
    <property type="project" value="UniProtKB-KW"/>
</dbReference>
<dbReference type="GO" id="GO:0006281">
    <property type="term" value="P:DNA repair"/>
    <property type="evidence" value="ECO:0007669"/>
    <property type="project" value="TreeGrafter"/>
</dbReference>
<keyword evidence="6 8" id="KW-0238">DNA-binding</keyword>
<evidence type="ECO:0000256" key="5">
    <source>
        <dbReference type="ARBA" id="ARBA00023029"/>
    </source>
</evidence>
<keyword evidence="3" id="KW-0479">Metal-binding</keyword>
<dbReference type="Gene3D" id="2.70.20.10">
    <property type="entry name" value="Topoisomerase I, domain 3"/>
    <property type="match status" value="1"/>
</dbReference>
<dbReference type="InterPro" id="IPR023406">
    <property type="entry name" value="Topo_IA_AS"/>
</dbReference>
<dbReference type="GO" id="GO:0003917">
    <property type="term" value="F:DNA topoisomerase type I (single strand cut, ATP-independent) activity"/>
    <property type="evidence" value="ECO:0007669"/>
    <property type="project" value="UniProtKB-EC"/>
</dbReference>
<dbReference type="Pfam" id="PF01131">
    <property type="entry name" value="Topoisom_bac"/>
    <property type="match status" value="1"/>
</dbReference>
<dbReference type="GO" id="GO:0006310">
    <property type="term" value="P:DNA recombination"/>
    <property type="evidence" value="ECO:0007669"/>
    <property type="project" value="TreeGrafter"/>
</dbReference>
<dbReference type="SUPFAM" id="SSF56712">
    <property type="entry name" value="Prokaryotic type I DNA topoisomerase"/>
    <property type="match status" value="1"/>
</dbReference>
<dbReference type="FunFam" id="1.10.290.10:FF:000003">
    <property type="entry name" value="DNA topoisomerase"/>
    <property type="match status" value="1"/>
</dbReference>
<organism evidence="10 11">
    <name type="scientific">Quercus lobata</name>
    <name type="common">Valley oak</name>
    <dbReference type="NCBI Taxonomy" id="97700"/>
    <lineage>
        <taxon>Eukaryota</taxon>
        <taxon>Viridiplantae</taxon>
        <taxon>Streptophyta</taxon>
        <taxon>Embryophyta</taxon>
        <taxon>Tracheophyta</taxon>
        <taxon>Spermatophyta</taxon>
        <taxon>Magnoliopsida</taxon>
        <taxon>eudicotyledons</taxon>
        <taxon>Gunneridae</taxon>
        <taxon>Pentapetalae</taxon>
        <taxon>rosids</taxon>
        <taxon>fabids</taxon>
        <taxon>Fagales</taxon>
        <taxon>Fagaceae</taxon>
        <taxon>Quercus</taxon>
    </lineage>
</organism>
<dbReference type="PROSITE" id="PS00396">
    <property type="entry name" value="TOPO_IA_1"/>
    <property type="match status" value="1"/>
</dbReference>
<comment type="cofactor">
    <cofactor evidence="1">
        <name>Mg(2+)</name>
        <dbReference type="ChEBI" id="CHEBI:18420"/>
    </cofactor>
</comment>
<dbReference type="EMBL" id="LRBV02000004">
    <property type="status" value="NOT_ANNOTATED_CDS"/>
    <property type="molecule type" value="Genomic_DNA"/>
</dbReference>
<dbReference type="GO" id="GO:0005634">
    <property type="term" value="C:nucleus"/>
    <property type="evidence" value="ECO:0007669"/>
    <property type="project" value="TreeGrafter"/>
</dbReference>
<dbReference type="SUPFAM" id="SSF53335">
    <property type="entry name" value="S-adenosyl-L-methionine-dependent methyltransferases"/>
    <property type="match status" value="1"/>
</dbReference>
<dbReference type="InterPro" id="IPR013826">
    <property type="entry name" value="Topo_IA_cen_sub3"/>
</dbReference>
<sequence length="517" mass="58275">MREHFLKLLGSVMNDIEHNFIDTMSAERILQWRAAVQEFIRVGFAVEFLLDHLREIARAFFAKKVITRVLVPSATFPNPLTRKDETRRRHATAQKVVIIDLEARDFLDFVTLGHAADKLFSETSKELYDKLSNSNKEKRVIELDVLKHGTGRFALAIGIGIATDLSPVARYVIVFNMQKYGLQTAGIVSNPPYIQSDNISGLQAEVGRHEPRLALDGGLNGMGVLLHLCNGAALMLKPAGFFIFELQLPIPQLLLAKVWGQQLEQVILVVEDLYQAGFISYPRTETDSFSQRTDLHAIVQEQQRHPVWGPYAQQLLEPGSGLWRNPGNGGHDDKAHPPIHPTKFSFGESGWSQDHHRLYELVVRHFLACASQPAVGAETNVEIDIAGELFSASGRVILAVSYVQKSKKPLKAAFSPFLNCCFRENSCGRWFDYEEAEYYGLLFAQDYLLLPHIPLHQEDSLNPQQMNQDHYFPQSHSHFHDLRQKYSELVVPKSPDTCPLSAIAVEEMTFAGHAHTC</sequence>
<comment type="catalytic activity">
    <reaction evidence="8">
        <text>ATP-independent breakage of single-stranded DNA, followed by passage and rejoining.</text>
        <dbReference type="EC" id="5.6.2.1"/>
    </reaction>
</comment>
<dbReference type="InterPro" id="IPR013497">
    <property type="entry name" value="Topo_IA_cen"/>
</dbReference>
<dbReference type="InterPro" id="IPR000380">
    <property type="entry name" value="Topo_IA"/>
</dbReference>
<dbReference type="GO" id="GO:0008168">
    <property type="term" value="F:methyltransferase activity"/>
    <property type="evidence" value="ECO:0007669"/>
    <property type="project" value="InterPro"/>
</dbReference>
<reference evidence="10 11" key="1">
    <citation type="journal article" date="2016" name="G3 (Bethesda)">
        <title>First Draft Assembly and Annotation of the Genome of a California Endemic Oak Quercus lobata Nee (Fagaceae).</title>
        <authorList>
            <person name="Sork V.L."/>
            <person name="Fitz-Gibbon S.T."/>
            <person name="Puiu D."/>
            <person name="Crepeau M."/>
            <person name="Gugger P.F."/>
            <person name="Sherman R."/>
            <person name="Stevens K."/>
            <person name="Langley C.H."/>
            <person name="Pellegrini M."/>
            <person name="Salzberg S.L."/>
        </authorList>
    </citation>
    <scope>NUCLEOTIDE SEQUENCE [LARGE SCALE GENOMIC DNA]</scope>
    <source>
        <strain evidence="10 11">cv. SW786</strain>
    </source>
</reference>
<reference evidence="10" key="2">
    <citation type="submission" date="2021-01" db="UniProtKB">
        <authorList>
            <consortium name="EnsemblPlants"/>
        </authorList>
    </citation>
    <scope>IDENTIFICATION</scope>
</reference>
<evidence type="ECO:0000256" key="4">
    <source>
        <dbReference type="ARBA" id="ARBA00022833"/>
    </source>
</evidence>
<evidence type="ECO:0000256" key="3">
    <source>
        <dbReference type="ARBA" id="ARBA00022723"/>
    </source>
</evidence>
<dbReference type="PANTHER" id="PTHR11390">
    <property type="entry name" value="PROKARYOTIC DNA TOPOISOMERASE"/>
    <property type="match status" value="1"/>
</dbReference>
<comment type="function">
    <text evidence="8">Introduces a single-strand break via transesterification at a target site in duplex DNA. Releases the supercoiling and torsional tension of DNA introduced during the DNA replication and transcription by transiently cleaving and rejoining one strand of the DNA duplex. The scissile phosphodiester is attacked by the catalytic tyrosine of the enzyme, resulting in the formation of a DNA-(5'-phosphotyrosyl)-enzyme intermediate and the expulsion of a 3'-OH DNA strand.</text>
</comment>
<keyword evidence="7 8" id="KW-0413">Isomerase</keyword>
<dbReference type="GO" id="GO:0003677">
    <property type="term" value="F:DNA binding"/>
    <property type="evidence" value="ECO:0007669"/>
    <property type="project" value="UniProtKB-KW"/>
</dbReference>
<name>A0A7N2LIY5_QUELO</name>
<dbReference type="Gramene" id="QL04p089617:mrna">
    <property type="protein sequence ID" value="QL04p089617:mrna"/>
    <property type="gene ID" value="QL04p089617"/>
</dbReference>
<keyword evidence="4" id="KW-0862">Zinc</keyword>
<evidence type="ECO:0000256" key="7">
    <source>
        <dbReference type="ARBA" id="ARBA00023235"/>
    </source>
</evidence>
<dbReference type="Proteomes" id="UP000594261">
    <property type="component" value="Chromosome 4"/>
</dbReference>
<keyword evidence="11" id="KW-1185">Reference proteome</keyword>
<dbReference type="GO" id="GO:0031422">
    <property type="term" value="C:RecQ family helicase-topoisomerase III complex"/>
    <property type="evidence" value="ECO:0007669"/>
    <property type="project" value="TreeGrafter"/>
</dbReference>
<dbReference type="GO" id="GO:0006265">
    <property type="term" value="P:DNA topological change"/>
    <property type="evidence" value="ECO:0007669"/>
    <property type="project" value="InterPro"/>
</dbReference>